<name>A0A8K0DKF3_IGNLU</name>
<dbReference type="InterPro" id="IPR000072">
    <property type="entry name" value="PDGF/VEGF_dom"/>
</dbReference>
<dbReference type="InterPro" id="IPR029034">
    <property type="entry name" value="Cystine-knot_cytokine"/>
</dbReference>
<dbReference type="GO" id="GO:0008083">
    <property type="term" value="F:growth factor activity"/>
    <property type="evidence" value="ECO:0007669"/>
    <property type="project" value="InterPro"/>
</dbReference>
<dbReference type="OrthoDB" id="8878063at2759"/>
<feature type="region of interest" description="Disordered" evidence="1">
    <location>
        <begin position="183"/>
        <end position="257"/>
    </location>
</feature>
<feature type="compositionally biased region" description="Polar residues" evidence="1">
    <location>
        <begin position="107"/>
        <end position="145"/>
    </location>
</feature>
<evidence type="ECO:0000313" key="4">
    <source>
        <dbReference type="Proteomes" id="UP000801492"/>
    </source>
</evidence>
<organism evidence="3 4">
    <name type="scientific">Ignelater luminosus</name>
    <name type="common">Cucubano</name>
    <name type="synonym">Pyrophorus luminosus</name>
    <dbReference type="NCBI Taxonomy" id="2038154"/>
    <lineage>
        <taxon>Eukaryota</taxon>
        <taxon>Metazoa</taxon>
        <taxon>Ecdysozoa</taxon>
        <taxon>Arthropoda</taxon>
        <taxon>Hexapoda</taxon>
        <taxon>Insecta</taxon>
        <taxon>Pterygota</taxon>
        <taxon>Neoptera</taxon>
        <taxon>Endopterygota</taxon>
        <taxon>Coleoptera</taxon>
        <taxon>Polyphaga</taxon>
        <taxon>Elateriformia</taxon>
        <taxon>Elateroidea</taxon>
        <taxon>Elateridae</taxon>
        <taxon>Agrypninae</taxon>
        <taxon>Pyrophorini</taxon>
        <taxon>Ignelater</taxon>
    </lineage>
</organism>
<dbReference type="Proteomes" id="UP000801492">
    <property type="component" value="Unassembled WGS sequence"/>
</dbReference>
<dbReference type="GO" id="GO:0005576">
    <property type="term" value="C:extracellular region"/>
    <property type="evidence" value="ECO:0007669"/>
    <property type="project" value="UniProtKB-SubCell"/>
</dbReference>
<sequence>MQSFSCMLCKKDDREFINICYKNGRNSAKDDILELCGHSVEQYLETDDLVCYTCTKVLDNAAELKRQIYEIIIEHASNRKPPNNKNIKNNLHTTRSDYEESPDDDCSSNSSATPSKFVNLSTSPQNFLNKSMSPRNYIVTSSPRTRGSPHNYLGTSPNNLLVIKHSIPFDERSDTDMEEANNKYRNTPALDREVQQANFLGRRKTRGHNWTRRKGSQKSRSRSRGRSSHSRQSRVSRTLSRLSRGTTASKKHHIQKQAETLQKTRILSDFLYQNDALSQFTRAYLSKTGEIVDEDTSYECDWNESVTKPVVKTRYASDLRDKLLAEYEEYIYECPVNSCQQILLSLEQITEHRVKEHNEMALFWCEQCKFSYLSQKRDKDYSQTSDNEIYQKTNIITVKFPKIEFPSNSTKMEPNITRRRINTNVQPVEENCQTKTFRTELNQLRQKIKCEPRDTVVDLVSAFGDIITPNAVVVKRCGGMCTGTKRCLPSQKKDVKFYVRTIRDNQMYCSSIIVSEDTKCKCGCQQKPSDCTENQVYNRERCACICRNEKDYTQCVENPNENFHWDERTCSCVCHQSKSCTTGTYWVENECRCSKMSP</sequence>
<feature type="region of interest" description="Disordered" evidence="1">
    <location>
        <begin position="79"/>
        <end position="157"/>
    </location>
</feature>
<dbReference type="Gene3D" id="2.10.90.10">
    <property type="entry name" value="Cystine-knot cytokines"/>
    <property type="match status" value="1"/>
</dbReference>
<evidence type="ECO:0000259" key="2">
    <source>
        <dbReference type="PROSITE" id="PS50278"/>
    </source>
</evidence>
<feature type="compositionally biased region" description="Basic residues" evidence="1">
    <location>
        <begin position="201"/>
        <end position="234"/>
    </location>
</feature>
<dbReference type="GO" id="GO:0016020">
    <property type="term" value="C:membrane"/>
    <property type="evidence" value="ECO:0007669"/>
    <property type="project" value="InterPro"/>
</dbReference>
<dbReference type="SUPFAM" id="SSF57501">
    <property type="entry name" value="Cystine-knot cytokines"/>
    <property type="match status" value="1"/>
</dbReference>
<proteinExistence type="predicted"/>
<keyword evidence="4" id="KW-1185">Reference proteome</keyword>
<accession>A0A8K0DKF3</accession>
<evidence type="ECO:0000256" key="1">
    <source>
        <dbReference type="SAM" id="MobiDB-lite"/>
    </source>
</evidence>
<dbReference type="SMART" id="SM00141">
    <property type="entry name" value="PDGF"/>
    <property type="match status" value="1"/>
</dbReference>
<feature type="compositionally biased region" description="Low complexity" evidence="1">
    <location>
        <begin position="235"/>
        <end position="244"/>
    </location>
</feature>
<evidence type="ECO:0000313" key="3">
    <source>
        <dbReference type="EMBL" id="KAF2905117.1"/>
    </source>
</evidence>
<protein>
    <recommendedName>
        <fullName evidence="2">Platelet-derived growth factor (PDGF) family profile domain-containing protein</fullName>
    </recommendedName>
</protein>
<dbReference type="AlphaFoldDB" id="A0A8K0DKF3"/>
<dbReference type="EMBL" id="VTPC01000602">
    <property type="protein sequence ID" value="KAF2905117.1"/>
    <property type="molecule type" value="Genomic_DNA"/>
</dbReference>
<reference evidence="3" key="1">
    <citation type="submission" date="2019-08" db="EMBL/GenBank/DDBJ databases">
        <title>The genome of the North American firefly Photinus pyralis.</title>
        <authorList>
            <consortium name="Photinus pyralis genome working group"/>
            <person name="Fallon T.R."/>
            <person name="Sander Lower S.E."/>
            <person name="Weng J.-K."/>
        </authorList>
    </citation>
    <scope>NUCLEOTIDE SEQUENCE</scope>
    <source>
        <strain evidence="3">TRF0915ILg1</strain>
        <tissue evidence="3">Whole body</tissue>
    </source>
</reference>
<feature type="domain" description="Platelet-derived growth factor (PDGF) family profile" evidence="2">
    <location>
        <begin position="450"/>
        <end position="522"/>
    </location>
</feature>
<gene>
    <name evidence="3" type="ORF">ILUMI_01054</name>
</gene>
<dbReference type="PROSITE" id="PS50278">
    <property type="entry name" value="PDGF_2"/>
    <property type="match status" value="1"/>
</dbReference>
<comment type="caution">
    <text evidence="3">The sequence shown here is derived from an EMBL/GenBank/DDBJ whole genome shotgun (WGS) entry which is preliminary data.</text>
</comment>
<feature type="compositionally biased region" description="Low complexity" evidence="1">
    <location>
        <begin position="79"/>
        <end position="90"/>
    </location>
</feature>